<feature type="region of interest" description="Disordered" evidence="1">
    <location>
        <begin position="501"/>
        <end position="559"/>
    </location>
</feature>
<reference evidence="2" key="1">
    <citation type="journal article" date="2020" name="Nature">
        <title>Giant virus diversity and host interactions through global metagenomics.</title>
        <authorList>
            <person name="Schulz F."/>
            <person name="Roux S."/>
            <person name="Paez-Espino D."/>
            <person name="Jungbluth S."/>
            <person name="Walsh D.A."/>
            <person name="Denef V.J."/>
            <person name="McMahon K.D."/>
            <person name="Konstantinidis K.T."/>
            <person name="Eloe-Fadrosh E.A."/>
            <person name="Kyrpides N.C."/>
            <person name="Woyke T."/>
        </authorList>
    </citation>
    <scope>NUCLEOTIDE SEQUENCE</scope>
    <source>
        <strain evidence="2">GVMAG-M-3300023174-107</strain>
    </source>
</reference>
<evidence type="ECO:0000256" key="1">
    <source>
        <dbReference type="SAM" id="MobiDB-lite"/>
    </source>
</evidence>
<feature type="compositionally biased region" description="Basic and acidic residues" evidence="1">
    <location>
        <begin position="524"/>
        <end position="533"/>
    </location>
</feature>
<sequence>MLGWFKKDVTEISQPQLPRPKSQLKSQSSRSRFVTLNSGLNKTEILHLDPYIFYRNRQYLKEIEVTGVVINGHKVRLPPNYFYEFIVKYIEAYKKLSKSDIPIEIRRENVKKAREIVSYMDKIYANNALLNERPILSIMLHGTFLNSRDLKLNWHEEGLKERFKITTSAPLKVDVIYISNPVLNDLSYFMDSSEKEEYDKIINDLKYSSFLNEILQKKQIDTVTQRLREFHTDLFEKRIKMYEKKKEETQKKEADVEHFLKSEQKLLAAGMQVPEFMIESNNKRKKDIEYYYKYQETYVNSIIDYKRFISNKRNKFQVYYFKKGFKINKLLVPDDLPYPQGIFDLDQHNYLFDYRLDDRVENSEIFRRGKSLYISLDKFINYYYDYCLKIKPNNIIIIDNSCGGFEKNHKHANKETADKMRKVFTNTQSRAKRSLNRSKMSLGKPHKSFSLNLNKPVKHIIPLKRSNPLTNEEITNIQQSERQKQQQIMNDVEIKKELNKMVVRSRSRSHRSRSHRSRSRSKTYPHEDVHEQLQKSLSKGSKSRTSRSLTHGVEKKINE</sequence>
<proteinExistence type="predicted"/>
<feature type="compositionally biased region" description="Basic residues" evidence="1">
    <location>
        <begin position="503"/>
        <end position="523"/>
    </location>
</feature>
<evidence type="ECO:0000313" key="2">
    <source>
        <dbReference type="EMBL" id="QHT10402.1"/>
    </source>
</evidence>
<dbReference type="EMBL" id="MN739520">
    <property type="protein sequence ID" value="QHT10402.1"/>
    <property type="molecule type" value="Genomic_DNA"/>
</dbReference>
<accession>A0A6C0D1U0</accession>
<dbReference type="AlphaFoldDB" id="A0A6C0D1U0"/>
<name>A0A6C0D1U0_9ZZZZ</name>
<protein>
    <submittedName>
        <fullName evidence="2">Uncharacterized protein</fullName>
    </submittedName>
</protein>
<organism evidence="2">
    <name type="scientific">viral metagenome</name>
    <dbReference type="NCBI Taxonomy" id="1070528"/>
    <lineage>
        <taxon>unclassified sequences</taxon>
        <taxon>metagenomes</taxon>
        <taxon>organismal metagenomes</taxon>
    </lineage>
</organism>